<keyword evidence="2" id="KW-0723">Serine/threonine-protein kinase</keyword>
<name>A0ABV6RXA7_9GAMM</name>
<keyword evidence="9" id="KW-0472">Membrane</keyword>
<dbReference type="Gene3D" id="3.30.10.20">
    <property type="match status" value="4"/>
</dbReference>
<accession>A0ABV6RXA7</accession>
<keyword evidence="13" id="KW-1185">Reference proteome</keyword>
<keyword evidence="5 12" id="KW-0418">Kinase</keyword>
<feature type="domain" description="Protein kinase" evidence="10">
    <location>
        <begin position="18"/>
        <end position="274"/>
    </location>
</feature>
<dbReference type="InterPro" id="IPR000719">
    <property type="entry name" value="Prot_kinase_dom"/>
</dbReference>
<dbReference type="InterPro" id="IPR005543">
    <property type="entry name" value="PASTA_dom"/>
</dbReference>
<feature type="domain" description="PASTA" evidence="11">
    <location>
        <begin position="508"/>
        <end position="573"/>
    </location>
</feature>
<dbReference type="PANTHER" id="PTHR43289">
    <property type="entry name" value="MITOGEN-ACTIVATED PROTEIN KINASE KINASE KINASE 20-RELATED"/>
    <property type="match status" value="1"/>
</dbReference>
<evidence type="ECO:0000256" key="8">
    <source>
        <dbReference type="ARBA" id="ARBA00048679"/>
    </source>
</evidence>
<evidence type="ECO:0000256" key="6">
    <source>
        <dbReference type="ARBA" id="ARBA00022840"/>
    </source>
</evidence>
<evidence type="ECO:0000256" key="7">
    <source>
        <dbReference type="ARBA" id="ARBA00047899"/>
    </source>
</evidence>
<dbReference type="SMART" id="SM00740">
    <property type="entry name" value="PASTA"/>
    <property type="match status" value="3"/>
</dbReference>
<dbReference type="InterPro" id="IPR011009">
    <property type="entry name" value="Kinase-like_dom_sf"/>
</dbReference>
<organism evidence="12 13">
    <name type="scientific">Lysobacter korlensis</name>
    <dbReference type="NCBI Taxonomy" id="553636"/>
    <lineage>
        <taxon>Bacteria</taxon>
        <taxon>Pseudomonadati</taxon>
        <taxon>Pseudomonadota</taxon>
        <taxon>Gammaproteobacteria</taxon>
        <taxon>Lysobacterales</taxon>
        <taxon>Lysobacteraceae</taxon>
        <taxon>Lysobacter</taxon>
    </lineage>
</organism>
<dbReference type="Proteomes" id="UP001589896">
    <property type="component" value="Unassembled WGS sequence"/>
</dbReference>
<dbReference type="Pfam" id="PF00069">
    <property type="entry name" value="Pkinase"/>
    <property type="match status" value="1"/>
</dbReference>
<comment type="catalytic activity">
    <reaction evidence="7">
        <text>L-threonyl-[protein] + ATP = O-phospho-L-threonyl-[protein] + ADP + H(+)</text>
        <dbReference type="Rhea" id="RHEA:46608"/>
        <dbReference type="Rhea" id="RHEA-COMP:11060"/>
        <dbReference type="Rhea" id="RHEA-COMP:11605"/>
        <dbReference type="ChEBI" id="CHEBI:15378"/>
        <dbReference type="ChEBI" id="CHEBI:30013"/>
        <dbReference type="ChEBI" id="CHEBI:30616"/>
        <dbReference type="ChEBI" id="CHEBI:61977"/>
        <dbReference type="ChEBI" id="CHEBI:456216"/>
        <dbReference type="EC" id="2.7.11.1"/>
    </reaction>
</comment>
<reference evidence="12 13" key="1">
    <citation type="submission" date="2024-09" db="EMBL/GenBank/DDBJ databases">
        <authorList>
            <person name="Sun Q."/>
            <person name="Mori K."/>
        </authorList>
    </citation>
    <scope>NUCLEOTIDE SEQUENCE [LARGE SCALE GENOMIC DNA]</scope>
    <source>
        <strain evidence="12 13">KCTC 23076</strain>
    </source>
</reference>
<feature type="transmembrane region" description="Helical" evidence="9">
    <location>
        <begin position="345"/>
        <end position="365"/>
    </location>
</feature>
<dbReference type="PROSITE" id="PS00108">
    <property type="entry name" value="PROTEIN_KINASE_ST"/>
    <property type="match status" value="1"/>
</dbReference>
<evidence type="ECO:0000256" key="1">
    <source>
        <dbReference type="ARBA" id="ARBA00012513"/>
    </source>
</evidence>
<evidence type="ECO:0000256" key="9">
    <source>
        <dbReference type="SAM" id="Phobius"/>
    </source>
</evidence>
<comment type="catalytic activity">
    <reaction evidence="8">
        <text>L-seryl-[protein] + ATP = O-phospho-L-seryl-[protein] + ADP + H(+)</text>
        <dbReference type="Rhea" id="RHEA:17989"/>
        <dbReference type="Rhea" id="RHEA-COMP:9863"/>
        <dbReference type="Rhea" id="RHEA-COMP:11604"/>
        <dbReference type="ChEBI" id="CHEBI:15378"/>
        <dbReference type="ChEBI" id="CHEBI:29999"/>
        <dbReference type="ChEBI" id="CHEBI:30616"/>
        <dbReference type="ChEBI" id="CHEBI:83421"/>
        <dbReference type="ChEBI" id="CHEBI:456216"/>
        <dbReference type="EC" id="2.7.11.1"/>
    </reaction>
</comment>
<dbReference type="Gene3D" id="1.10.510.10">
    <property type="entry name" value="Transferase(Phosphotransferase) domain 1"/>
    <property type="match status" value="1"/>
</dbReference>
<dbReference type="InterPro" id="IPR008271">
    <property type="entry name" value="Ser/Thr_kinase_AS"/>
</dbReference>
<dbReference type="SMART" id="SM00220">
    <property type="entry name" value="S_TKc"/>
    <property type="match status" value="1"/>
</dbReference>
<dbReference type="PROSITE" id="PS50011">
    <property type="entry name" value="PROTEIN_KINASE_DOM"/>
    <property type="match status" value="1"/>
</dbReference>
<evidence type="ECO:0000256" key="5">
    <source>
        <dbReference type="ARBA" id="ARBA00022777"/>
    </source>
</evidence>
<evidence type="ECO:0000256" key="4">
    <source>
        <dbReference type="ARBA" id="ARBA00022741"/>
    </source>
</evidence>
<dbReference type="NCBIfam" id="NF033483">
    <property type="entry name" value="PknB_PASTA_kin"/>
    <property type="match status" value="1"/>
</dbReference>
<dbReference type="SUPFAM" id="SSF56112">
    <property type="entry name" value="Protein kinase-like (PK-like)"/>
    <property type="match status" value="1"/>
</dbReference>
<keyword evidence="9" id="KW-1133">Transmembrane helix</keyword>
<evidence type="ECO:0000259" key="11">
    <source>
        <dbReference type="PROSITE" id="PS51178"/>
    </source>
</evidence>
<dbReference type="PROSITE" id="PS51178">
    <property type="entry name" value="PASTA"/>
    <property type="match status" value="3"/>
</dbReference>
<dbReference type="RefSeq" id="WP_386674539.1">
    <property type="nucleotide sequence ID" value="NZ_JBHLTG010000008.1"/>
</dbReference>
<dbReference type="EMBL" id="JBHLTG010000008">
    <property type="protein sequence ID" value="MFC0681610.1"/>
    <property type="molecule type" value="Genomic_DNA"/>
</dbReference>
<evidence type="ECO:0000256" key="2">
    <source>
        <dbReference type="ARBA" id="ARBA00022527"/>
    </source>
</evidence>
<evidence type="ECO:0000313" key="12">
    <source>
        <dbReference type="EMBL" id="MFC0681610.1"/>
    </source>
</evidence>
<comment type="caution">
    <text evidence="12">The sequence shown here is derived from an EMBL/GenBank/DDBJ whole genome shotgun (WGS) entry which is preliminary data.</text>
</comment>
<keyword evidence="6" id="KW-0067">ATP-binding</keyword>
<dbReference type="CDD" id="cd14014">
    <property type="entry name" value="STKc_PknB_like"/>
    <property type="match status" value="1"/>
</dbReference>
<dbReference type="CDD" id="cd06577">
    <property type="entry name" value="PASTA_pknB"/>
    <property type="match status" value="4"/>
</dbReference>
<keyword evidence="3" id="KW-0808">Transferase</keyword>
<evidence type="ECO:0000256" key="3">
    <source>
        <dbReference type="ARBA" id="ARBA00022679"/>
    </source>
</evidence>
<dbReference type="PANTHER" id="PTHR43289:SF34">
    <property type="entry name" value="SERINE_THREONINE-PROTEIN KINASE YBDM-RELATED"/>
    <property type="match status" value="1"/>
</dbReference>
<keyword evidence="4" id="KW-0547">Nucleotide-binding</keyword>
<feature type="domain" description="PASTA" evidence="11">
    <location>
        <begin position="369"/>
        <end position="437"/>
    </location>
</feature>
<dbReference type="Pfam" id="PF03793">
    <property type="entry name" value="PASTA"/>
    <property type="match status" value="3"/>
</dbReference>
<dbReference type="GO" id="GO:0016301">
    <property type="term" value="F:kinase activity"/>
    <property type="evidence" value="ECO:0007669"/>
    <property type="project" value="UniProtKB-KW"/>
</dbReference>
<gene>
    <name evidence="12" type="primary">pknB</name>
    <name evidence="12" type="ORF">ACFFGH_27590</name>
</gene>
<evidence type="ECO:0000259" key="10">
    <source>
        <dbReference type="PROSITE" id="PS50011"/>
    </source>
</evidence>
<dbReference type="Gene3D" id="3.30.200.20">
    <property type="entry name" value="Phosphorylase Kinase, domain 1"/>
    <property type="match status" value="1"/>
</dbReference>
<keyword evidence="9" id="KW-0812">Transmembrane</keyword>
<proteinExistence type="predicted"/>
<dbReference type="EC" id="2.7.11.1" evidence="1"/>
<evidence type="ECO:0000313" key="13">
    <source>
        <dbReference type="Proteomes" id="UP001589896"/>
    </source>
</evidence>
<protein>
    <recommendedName>
        <fullName evidence="1">non-specific serine/threonine protein kinase</fullName>
        <ecNumber evidence="1">2.7.11.1</ecNumber>
    </recommendedName>
</protein>
<sequence>MTTSTTDPMIGRLIDGRYRVRSRIARGGMATVYVATDLRLERRVAIKVMHAHLADDTQFRDRFIQEARSAARLAHPNVVNVFDQGQDGESAYLVMEYLRGITLRDLLQEYETLTPEQTMDIVEAVLSGLAAAHKAGIVHRDLKPENVLLADDGRIKIGDFGLARAATANTATGAALLGTIAYLAPELVTRGIADTRSDIYAVGIMMYEMLAGEQPYKGEQPMQIAYQHANDSVPTPSSKNPKVPVELDELVLWATARDPEERPRDARVMLERLYETQNLLRTSPPTGPIPAAQRTRVLPVVQAATAETQVLGAKPVASSETGAVSSGATASLAYESAKRRGRGRWLLALVLLLAAVAGGTGWYFGSGPGAQVTIPASLEDTSVAEARATLSRLGIEVREQTGEASHPTIEVGKVVETTPAMGTAVVKGSRVTLLLSTGPEPIQLVDFRGMTQDEAEAAIDGRWTLADPVERQFSGDVPQGTVIDALGADGKTLSDDEVYGELQPITLVVSAGKVPDVRGQTIEEAIANLQKFELTGEVVDEQYSEEVEKGRILAMDIPDGLRPGGEVTLVASAGPAPVTVPELAGLTREQAEATLGELGLTVSYNPIFTPFPAAEVTGSDPQAGAVVAKGSNVAIYLQLFG</sequence>
<feature type="domain" description="PASTA" evidence="11">
    <location>
        <begin position="574"/>
        <end position="639"/>
    </location>
</feature>